<evidence type="ECO:0000259" key="9">
    <source>
        <dbReference type="PROSITE" id="PS50110"/>
    </source>
</evidence>
<dbReference type="GO" id="GO:0043565">
    <property type="term" value="F:sequence-specific DNA binding"/>
    <property type="evidence" value="ECO:0007669"/>
    <property type="project" value="InterPro"/>
</dbReference>
<dbReference type="Gene3D" id="3.40.50.300">
    <property type="entry name" value="P-loop containing nucleotide triphosphate hydrolases"/>
    <property type="match status" value="1"/>
</dbReference>
<dbReference type="AlphaFoldDB" id="A0A1G6VKK8"/>
<evidence type="ECO:0000259" key="8">
    <source>
        <dbReference type="PROSITE" id="PS50045"/>
    </source>
</evidence>
<dbReference type="Gene3D" id="3.40.50.2300">
    <property type="match status" value="1"/>
</dbReference>
<dbReference type="InterPro" id="IPR027417">
    <property type="entry name" value="P-loop_NTPase"/>
</dbReference>
<dbReference type="GO" id="GO:0005524">
    <property type="term" value="F:ATP binding"/>
    <property type="evidence" value="ECO:0007669"/>
    <property type="project" value="UniProtKB-KW"/>
</dbReference>
<dbReference type="PROSITE" id="PS00676">
    <property type="entry name" value="SIGMA54_INTERACT_2"/>
    <property type="match status" value="1"/>
</dbReference>
<dbReference type="PROSITE" id="PS00688">
    <property type="entry name" value="SIGMA54_INTERACT_3"/>
    <property type="match status" value="1"/>
</dbReference>
<gene>
    <name evidence="10" type="ORF">SAMN04488024_106175</name>
</gene>
<feature type="domain" description="Response regulatory" evidence="9">
    <location>
        <begin position="28"/>
        <end position="147"/>
    </location>
</feature>
<evidence type="ECO:0000256" key="3">
    <source>
        <dbReference type="ARBA" id="ARBA00023015"/>
    </source>
</evidence>
<dbReference type="InterPro" id="IPR025943">
    <property type="entry name" value="Sigma_54_int_dom_ATP-bd_2"/>
</dbReference>
<feature type="domain" description="Sigma-54 factor interaction" evidence="8">
    <location>
        <begin position="177"/>
        <end position="406"/>
    </location>
</feature>
<evidence type="ECO:0000313" key="11">
    <source>
        <dbReference type="Proteomes" id="UP000199455"/>
    </source>
</evidence>
<dbReference type="PROSITE" id="PS50110">
    <property type="entry name" value="RESPONSE_REGULATORY"/>
    <property type="match status" value="1"/>
</dbReference>
<dbReference type="STRING" id="390242.SAMN04488024_106175"/>
<dbReference type="Proteomes" id="UP000199455">
    <property type="component" value="Unassembled WGS sequence"/>
</dbReference>
<dbReference type="InterPro" id="IPR011006">
    <property type="entry name" value="CheY-like_superfamily"/>
</dbReference>
<dbReference type="Gene3D" id="1.10.8.60">
    <property type="match status" value="1"/>
</dbReference>
<sequence length="479" mass="54093">MFIIGQFMCANGQFSYIRTKNLFMLDATVLIIDDDDDILLSARLFLKQQIKQVITCKSPKEINVLLSKNEVDIILLDMNYQKGASDGREGLYWLEHILSIDKDYVVILMTAFGNVELAVKAIKNGATDFILKPWENEKLFATISAASKLRASTRKVKKLEKIHSSLQKDMTRGFDNIVGQAEGIKQLQNTLLKVAPTDANVLILGENGTGKQVFAYEIHGNSQRKNQVFMHVDLGSLNENLFESELFGYAKGAFTDAREDKPGRFELADGGTIFLDEIGNLSLPLQAKLLSVLQNRTVTRLGESKERKVNVRLITATNMPLDEMVAKNTFRQDLLFRINTVELLLPPLRKRGEDILLLANHFMQVFSTKYHKEIRNLSAKAQEVLLSYKWPGNVRELQHVLERAVIMSDGSEISEADLQLSPQRFAQNNTLPDEMALEDMEKMMVQKAIDKHKGNISKAAAELGLTRAALYRRIEKFGI</sequence>
<dbReference type="PANTHER" id="PTHR32071:SF113">
    <property type="entry name" value="ALGINATE BIOSYNTHESIS TRANSCRIPTIONAL REGULATORY PROTEIN ALGB"/>
    <property type="match status" value="1"/>
</dbReference>
<evidence type="ECO:0000256" key="5">
    <source>
        <dbReference type="ARBA" id="ARBA00023159"/>
    </source>
</evidence>
<dbReference type="Gene3D" id="1.10.10.60">
    <property type="entry name" value="Homeodomain-like"/>
    <property type="match status" value="1"/>
</dbReference>
<dbReference type="Pfam" id="PF02954">
    <property type="entry name" value="HTH_8"/>
    <property type="match status" value="1"/>
</dbReference>
<evidence type="ECO:0000256" key="7">
    <source>
        <dbReference type="PROSITE-ProRule" id="PRU00169"/>
    </source>
</evidence>
<keyword evidence="5" id="KW-0010">Activator</keyword>
<evidence type="ECO:0000256" key="1">
    <source>
        <dbReference type="ARBA" id="ARBA00022741"/>
    </source>
</evidence>
<dbReference type="FunFam" id="3.40.50.300:FF:000006">
    <property type="entry name" value="DNA-binding transcriptional regulator NtrC"/>
    <property type="match status" value="1"/>
</dbReference>
<evidence type="ECO:0000256" key="2">
    <source>
        <dbReference type="ARBA" id="ARBA00022840"/>
    </source>
</evidence>
<dbReference type="InterPro" id="IPR003593">
    <property type="entry name" value="AAA+_ATPase"/>
</dbReference>
<keyword evidence="11" id="KW-1185">Reference proteome</keyword>
<dbReference type="InterPro" id="IPR058031">
    <property type="entry name" value="AAA_lid_NorR"/>
</dbReference>
<dbReference type="InterPro" id="IPR001789">
    <property type="entry name" value="Sig_transdc_resp-reg_receiver"/>
</dbReference>
<proteinExistence type="predicted"/>
<dbReference type="Pfam" id="PF00158">
    <property type="entry name" value="Sigma54_activat"/>
    <property type="match status" value="1"/>
</dbReference>
<protein>
    <submittedName>
        <fullName evidence="10">DNA-binding transcriptional response regulator, NtrC family, contains REC, AAA-type ATPase, and a Fis-type DNA-binding domains</fullName>
    </submittedName>
</protein>
<evidence type="ECO:0000313" key="10">
    <source>
        <dbReference type="EMBL" id="SDD54160.1"/>
    </source>
</evidence>
<dbReference type="Pfam" id="PF25601">
    <property type="entry name" value="AAA_lid_14"/>
    <property type="match status" value="1"/>
</dbReference>
<keyword evidence="3" id="KW-0805">Transcription regulation</keyword>
<evidence type="ECO:0000256" key="6">
    <source>
        <dbReference type="ARBA" id="ARBA00023163"/>
    </source>
</evidence>
<keyword evidence="7" id="KW-0597">Phosphoprotein</keyword>
<keyword evidence="6" id="KW-0804">Transcription</keyword>
<reference evidence="11" key="1">
    <citation type="submission" date="2016-10" db="EMBL/GenBank/DDBJ databases">
        <authorList>
            <person name="Varghese N."/>
            <person name="Submissions S."/>
        </authorList>
    </citation>
    <scope>NUCLEOTIDE SEQUENCE [LARGE SCALE GENOMIC DNA]</scope>
    <source>
        <strain evidence="11">DSM 18609</strain>
    </source>
</reference>
<name>A0A1G6VKK8_9SPHI</name>
<dbReference type="FunFam" id="1.10.8.60:FF:000014">
    <property type="entry name" value="DNA-binding transcriptional regulator NtrC"/>
    <property type="match status" value="1"/>
</dbReference>
<evidence type="ECO:0000256" key="4">
    <source>
        <dbReference type="ARBA" id="ARBA00023125"/>
    </source>
</evidence>
<dbReference type="SUPFAM" id="SSF46689">
    <property type="entry name" value="Homeodomain-like"/>
    <property type="match status" value="1"/>
</dbReference>
<dbReference type="EMBL" id="FMZH01000006">
    <property type="protein sequence ID" value="SDD54160.1"/>
    <property type="molecule type" value="Genomic_DNA"/>
</dbReference>
<dbReference type="PANTHER" id="PTHR32071">
    <property type="entry name" value="TRANSCRIPTIONAL REGULATORY PROTEIN"/>
    <property type="match status" value="1"/>
</dbReference>
<dbReference type="SMART" id="SM00382">
    <property type="entry name" value="AAA"/>
    <property type="match status" value="1"/>
</dbReference>
<dbReference type="InterPro" id="IPR002197">
    <property type="entry name" value="HTH_Fis"/>
</dbReference>
<dbReference type="InterPro" id="IPR002078">
    <property type="entry name" value="Sigma_54_int"/>
</dbReference>
<dbReference type="PRINTS" id="PR01590">
    <property type="entry name" value="HTHFIS"/>
</dbReference>
<dbReference type="SUPFAM" id="SSF52540">
    <property type="entry name" value="P-loop containing nucleoside triphosphate hydrolases"/>
    <property type="match status" value="1"/>
</dbReference>
<dbReference type="InterPro" id="IPR009057">
    <property type="entry name" value="Homeodomain-like_sf"/>
</dbReference>
<accession>A0A1G6VKK8</accession>
<dbReference type="GO" id="GO:0000160">
    <property type="term" value="P:phosphorelay signal transduction system"/>
    <property type="evidence" value="ECO:0007669"/>
    <property type="project" value="InterPro"/>
</dbReference>
<keyword evidence="4 10" id="KW-0238">DNA-binding</keyword>
<keyword evidence="1" id="KW-0547">Nucleotide-binding</keyword>
<dbReference type="PROSITE" id="PS50045">
    <property type="entry name" value="SIGMA54_INTERACT_4"/>
    <property type="match status" value="1"/>
</dbReference>
<organism evidence="10 11">
    <name type="scientific">Pedobacter soli</name>
    <dbReference type="NCBI Taxonomy" id="390242"/>
    <lineage>
        <taxon>Bacteria</taxon>
        <taxon>Pseudomonadati</taxon>
        <taxon>Bacteroidota</taxon>
        <taxon>Sphingobacteriia</taxon>
        <taxon>Sphingobacteriales</taxon>
        <taxon>Sphingobacteriaceae</taxon>
        <taxon>Pedobacter</taxon>
    </lineage>
</organism>
<dbReference type="SUPFAM" id="SSF52172">
    <property type="entry name" value="CheY-like"/>
    <property type="match status" value="1"/>
</dbReference>
<dbReference type="Pfam" id="PF00072">
    <property type="entry name" value="Response_reg"/>
    <property type="match status" value="1"/>
</dbReference>
<dbReference type="SMART" id="SM00448">
    <property type="entry name" value="REC"/>
    <property type="match status" value="1"/>
</dbReference>
<dbReference type="InterPro" id="IPR025944">
    <property type="entry name" value="Sigma_54_int_dom_CS"/>
</dbReference>
<feature type="modified residue" description="4-aspartylphosphate" evidence="7">
    <location>
        <position position="77"/>
    </location>
</feature>
<keyword evidence="2" id="KW-0067">ATP-binding</keyword>
<dbReference type="GO" id="GO:0006355">
    <property type="term" value="P:regulation of DNA-templated transcription"/>
    <property type="evidence" value="ECO:0007669"/>
    <property type="project" value="InterPro"/>
</dbReference>
<dbReference type="CDD" id="cd00009">
    <property type="entry name" value="AAA"/>
    <property type="match status" value="1"/>
</dbReference>